<gene>
    <name evidence="1" type="ORF">BDR25DRAFT_347877</name>
</gene>
<evidence type="ECO:0000313" key="2">
    <source>
        <dbReference type="Proteomes" id="UP000799755"/>
    </source>
</evidence>
<accession>A0ACB6REQ3</accession>
<sequence>MARRAAELGRPEDRKSLGDGDGAWDLKITSEDVERIMIVYLISSASVICARVVQQGIAFFALELVTRIRASFACLNLKLMQTRRFSTSIEKHSLIIRKKRQESRFFSSLIGYKMDQAAKLPVNRKVNMPNTMKNEETSVIHELEMKILKEFVLTKARTRGGFTISLQSKCRILAILTANFLGEGHKRPWLGYQQSLQKKRKCEEVAGSREDVTRGGLRLNFEYLIVNGTCQKNGYQMKLDHGKIPFHATLIPANFYHGAKCHDCFDSPFTLSSIQHLKRMLQDPGLKVKATNSTKNVARGFVFPAYDQSSGSSARNQALGSGAETDPLQLRRVRRIDPCISHSELFHAAALSVDCRRTRLNPAHRSLRPGSTDLNSNGNQLSHKVFSDIGVGLETNTTLPSFGRFPFWEPFHSRLGSTVAWGEGWRGFYRRGLVREVGDFSGGGFEAAKLHIILLSQNGVYLCHSWNLRDRFLPVHHRSFPSNLIYSSCKASPHSISKFCAGGNAASFYHGRVAKQTQVHSTISHIRLVLEHVPILAFICHGPLNENLVHAYAWARHVLTTLVHTMQTHFMGRAKLVRAPLQASPMVADIVGWDWPPIRILISGTWSCVVQGLGQGVCIESAYSFQHSQPPQCPKHLAVDSPTRNASKSRPLEILDGHDKLSHSIPAYLRAQYLPPISSNAYGAFGERRTTSEDPRTDSSWARD</sequence>
<protein>
    <submittedName>
        <fullName evidence="1">Uncharacterized protein</fullName>
    </submittedName>
</protein>
<dbReference type="Proteomes" id="UP000799755">
    <property type="component" value="Unassembled WGS sequence"/>
</dbReference>
<comment type="caution">
    <text evidence="1">The sequence shown here is derived from an EMBL/GenBank/DDBJ whole genome shotgun (WGS) entry which is preliminary data.</text>
</comment>
<organism evidence="1 2">
    <name type="scientific">Lindgomyces ingoldianus</name>
    <dbReference type="NCBI Taxonomy" id="673940"/>
    <lineage>
        <taxon>Eukaryota</taxon>
        <taxon>Fungi</taxon>
        <taxon>Dikarya</taxon>
        <taxon>Ascomycota</taxon>
        <taxon>Pezizomycotina</taxon>
        <taxon>Dothideomycetes</taxon>
        <taxon>Pleosporomycetidae</taxon>
        <taxon>Pleosporales</taxon>
        <taxon>Lindgomycetaceae</taxon>
        <taxon>Lindgomyces</taxon>
    </lineage>
</organism>
<name>A0ACB6REQ3_9PLEO</name>
<evidence type="ECO:0000313" key="1">
    <source>
        <dbReference type="EMBL" id="KAF2477525.1"/>
    </source>
</evidence>
<reference evidence="1" key="1">
    <citation type="journal article" date="2020" name="Stud. Mycol.">
        <title>101 Dothideomycetes genomes: a test case for predicting lifestyles and emergence of pathogens.</title>
        <authorList>
            <person name="Haridas S."/>
            <person name="Albert R."/>
            <person name="Binder M."/>
            <person name="Bloem J."/>
            <person name="Labutti K."/>
            <person name="Salamov A."/>
            <person name="Andreopoulos B."/>
            <person name="Baker S."/>
            <person name="Barry K."/>
            <person name="Bills G."/>
            <person name="Bluhm B."/>
            <person name="Cannon C."/>
            <person name="Castanera R."/>
            <person name="Culley D."/>
            <person name="Daum C."/>
            <person name="Ezra D."/>
            <person name="Gonzalez J."/>
            <person name="Henrissat B."/>
            <person name="Kuo A."/>
            <person name="Liang C."/>
            <person name="Lipzen A."/>
            <person name="Lutzoni F."/>
            <person name="Magnuson J."/>
            <person name="Mondo S."/>
            <person name="Nolan M."/>
            <person name="Ohm R."/>
            <person name="Pangilinan J."/>
            <person name="Park H.-J."/>
            <person name="Ramirez L."/>
            <person name="Alfaro M."/>
            <person name="Sun H."/>
            <person name="Tritt A."/>
            <person name="Yoshinaga Y."/>
            <person name="Zwiers L.-H."/>
            <person name="Turgeon B."/>
            <person name="Goodwin S."/>
            <person name="Spatafora J."/>
            <person name="Crous P."/>
            <person name="Grigoriev I."/>
        </authorList>
    </citation>
    <scope>NUCLEOTIDE SEQUENCE</scope>
    <source>
        <strain evidence="1">ATCC 200398</strain>
    </source>
</reference>
<proteinExistence type="predicted"/>
<dbReference type="EMBL" id="MU003492">
    <property type="protein sequence ID" value="KAF2477525.1"/>
    <property type="molecule type" value="Genomic_DNA"/>
</dbReference>
<keyword evidence="2" id="KW-1185">Reference proteome</keyword>